<dbReference type="EMBL" id="KN831795">
    <property type="protein sequence ID" value="KIM37800.1"/>
    <property type="molecule type" value="Genomic_DNA"/>
</dbReference>
<reference evidence="1 2" key="1">
    <citation type="submission" date="2014-04" db="EMBL/GenBank/DDBJ databases">
        <authorList>
            <consortium name="DOE Joint Genome Institute"/>
            <person name="Kuo A."/>
            <person name="Gay G."/>
            <person name="Dore J."/>
            <person name="Kohler A."/>
            <person name="Nagy L.G."/>
            <person name="Floudas D."/>
            <person name="Copeland A."/>
            <person name="Barry K.W."/>
            <person name="Cichocki N."/>
            <person name="Veneault-Fourrey C."/>
            <person name="LaButti K."/>
            <person name="Lindquist E.A."/>
            <person name="Lipzen A."/>
            <person name="Lundell T."/>
            <person name="Morin E."/>
            <person name="Murat C."/>
            <person name="Sun H."/>
            <person name="Tunlid A."/>
            <person name="Henrissat B."/>
            <person name="Grigoriev I.V."/>
            <person name="Hibbett D.S."/>
            <person name="Martin F."/>
            <person name="Nordberg H.P."/>
            <person name="Cantor M.N."/>
            <person name="Hua S.X."/>
        </authorList>
    </citation>
    <scope>NUCLEOTIDE SEQUENCE [LARGE SCALE GENOMIC DNA]</scope>
    <source>
        <strain evidence="2">h7</strain>
    </source>
</reference>
<gene>
    <name evidence="1" type="ORF">M413DRAFT_255944</name>
</gene>
<keyword evidence="2" id="KW-1185">Reference proteome</keyword>
<organism evidence="1 2">
    <name type="scientific">Hebeloma cylindrosporum</name>
    <dbReference type="NCBI Taxonomy" id="76867"/>
    <lineage>
        <taxon>Eukaryota</taxon>
        <taxon>Fungi</taxon>
        <taxon>Dikarya</taxon>
        <taxon>Basidiomycota</taxon>
        <taxon>Agaricomycotina</taxon>
        <taxon>Agaricomycetes</taxon>
        <taxon>Agaricomycetidae</taxon>
        <taxon>Agaricales</taxon>
        <taxon>Agaricineae</taxon>
        <taxon>Hymenogastraceae</taxon>
        <taxon>Hebeloma</taxon>
    </lineage>
</organism>
<protein>
    <submittedName>
        <fullName evidence="1">Uncharacterized protein</fullName>
    </submittedName>
</protein>
<evidence type="ECO:0000313" key="1">
    <source>
        <dbReference type="EMBL" id="KIM37800.1"/>
    </source>
</evidence>
<proteinExistence type="predicted"/>
<dbReference type="HOGENOM" id="CLU_2346937_0_0_1"/>
<evidence type="ECO:0000313" key="2">
    <source>
        <dbReference type="Proteomes" id="UP000053424"/>
    </source>
</evidence>
<accession>A0A0C3BM58</accession>
<dbReference type="Proteomes" id="UP000053424">
    <property type="component" value="Unassembled WGS sequence"/>
</dbReference>
<name>A0A0C3BM58_HEBCY</name>
<dbReference type="AlphaFoldDB" id="A0A0C3BM58"/>
<sequence>MAAKKIQGGLQSFQAVQVNLRLQIVLRRRRCSTSSMELGATSVFSEPSRKGSSMGRRRGIVRRHAQPSEGAIQRATSLSLRSNKIYRFVANNEHARA</sequence>
<reference evidence="2" key="2">
    <citation type="submission" date="2015-01" db="EMBL/GenBank/DDBJ databases">
        <title>Evolutionary Origins and Diversification of the Mycorrhizal Mutualists.</title>
        <authorList>
            <consortium name="DOE Joint Genome Institute"/>
            <consortium name="Mycorrhizal Genomics Consortium"/>
            <person name="Kohler A."/>
            <person name="Kuo A."/>
            <person name="Nagy L.G."/>
            <person name="Floudas D."/>
            <person name="Copeland A."/>
            <person name="Barry K.W."/>
            <person name="Cichocki N."/>
            <person name="Veneault-Fourrey C."/>
            <person name="LaButti K."/>
            <person name="Lindquist E.A."/>
            <person name="Lipzen A."/>
            <person name="Lundell T."/>
            <person name="Morin E."/>
            <person name="Murat C."/>
            <person name="Riley R."/>
            <person name="Ohm R."/>
            <person name="Sun H."/>
            <person name="Tunlid A."/>
            <person name="Henrissat B."/>
            <person name="Grigoriev I.V."/>
            <person name="Hibbett D.S."/>
            <person name="Martin F."/>
        </authorList>
    </citation>
    <scope>NUCLEOTIDE SEQUENCE [LARGE SCALE GENOMIC DNA]</scope>
    <source>
        <strain evidence="2">h7</strain>
    </source>
</reference>